<dbReference type="Pfam" id="PF04088">
    <property type="entry name" value="Peroxin-13_N"/>
    <property type="match status" value="1"/>
</dbReference>
<evidence type="ECO:0000256" key="14">
    <source>
        <dbReference type="PROSITE-ProRule" id="PRU00192"/>
    </source>
</evidence>
<dbReference type="GO" id="GO:1990429">
    <property type="term" value="C:peroxisomal importomer complex"/>
    <property type="evidence" value="ECO:0007669"/>
    <property type="project" value="TreeGrafter"/>
</dbReference>
<dbReference type="SUPFAM" id="SSF50044">
    <property type="entry name" value="SH3-domain"/>
    <property type="match status" value="1"/>
</dbReference>
<evidence type="ECO:0000256" key="11">
    <source>
        <dbReference type="ARBA" id="ARBA00029693"/>
    </source>
</evidence>
<evidence type="ECO:0000256" key="5">
    <source>
        <dbReference type="ARBA" id="ARBA00022692"/>
    </source>
</evidence>
<evidence type="ECO:0000313" key="18">
    <source>
        <dbReference type="EMBL" id="KAI9249148.1"/>
    </source>
</evidence>
<dbReference type="CDD" id="cd11771">
    <property type="entry name" value="SH3_Pex13p_fungal"/>
    <property type="match status" value="1"/>
</dbReference>
<keyword evidence="7 16" id="KW-1133">Transmembrane helix</keyword>
<dbReference type="EMBL" id="JAIXMP010000036">
    <property type="protein sequence ID" value="KAI9249148.1"/>
    <property type="molecule type" value="Genomic_DNA"/>
</dbReference>
<reference evidence="18" key="2">
    <citation type="submission" date="2023-02" db="EMBL/GenBank/DDBJ databases">
        <authorList>
            <consortium name="DOE Joint Genome Institute"/>
            <person name="Mondo S.J."/>
            <person name="Chang Y."/>
            <person name="Wang Y."/>
            <person name="Ahrendt S."/>
            <person name="Andreopoulos W."/>
            <person name="Barry K."/>
            <person name="Beard J."/>
            <person name="Benny G.L."/>
            <person name="Blankenship S."/>
            <person name="Bonito G."/>
            <person name="Cuomo C."/>
            <person name="Desiro A."/>
            <person name="Gervers K.A."/>
            <person name="Hundley H."/>
            <person name="Kuo A."/>
            <person name="LaButti K."/>
            <person name="Lang B.F."/>
            <person name="Lipzen A."/>
            <person name="O'Donnell K."/>
            <person name="Pangilinan J."/>
            <person name="Reynolds N."/>
            <person name="Sandor L."/>
            <person name="Smith M.W."/>
            <person name="Tsang A."/>
            <person name="Grigoriev I.V."/>
            <person name="Stajich J.E."/>
            <person name="Spatafora J.W."/>
        </authorList>
    </citation>
    <scope>NUCLEOTIDE SEQUENCE</scope>
    <source>
        <strain evidence="18">RSA 2281</strain>
    </source>
</reference>
<organism evidence="18 19">
    <name type="scientific">Phascolomyces articulosus</name>
    <dbReference type="NCBI Taxonomy" id="60185"/>
    <lineage>
        <taxon>Eukaryota</taxon>
        <taxon>Fungi</taxon>
        <taxon>Fungi incertae sedis</taxon>
        <taxon>Mucoromycota</taxon>
        <taxon>Mucoromycotina</taxon>
        <taxon>Mucoromycetes</taxon>
        <taxon>Mucorales</taxon>
        <taxon>Lichtheimiaceae</taxon>
        <taxon>Phascolomyces</taxon>
    </lineage>
</organism>
<evidence type="ECO:0000313" key="19">
    <source>
        <dbReference type="Proteomes" id="UP001209540"/>
    </source>
</evidence>
<protein>
    <recommendedName>
        <fullName evidence="12">Peroxisomal membrane protein PEX13</fullName>
    </recommendedName>
    <alternativeName>
        <fullName evidence="11">Peroxin-13</fullName>
    </alternativeName>
</protein>
<dbReference type="GO" id="GO:0016560">
    <property type="term" value="P:protein import into peroxisome matrix, docking"/>
    <property type="evidence" value="ECO:0007669"/>
    <property type="project" value="InterPro"/>
</dbReference>
<dbReference type="PANTHER" id="PTHR19332">
    <property type="entry name" value="PEROXISOMAL MEMBRANE PROTEIN PEX13"/>
    <property type="match status" value="1"/>
</dbReference>
<evidence type="ECO:0000256" key="10">
    <source>
        <dbReference type="ARBA" id="ARBA00023140"/>
    </source>
</evidence>
<dbReference type="InterPro" id="IPR036028">
    <property type="entry name" value="SH3-like_dom_sf"/>
</dbReference>
<accession>A0AAD5P8W3</accession>
<feature type="transmembrane region" description="Helical" evidence="16">
    <location>
        <begin position="271"/>
        <end position="289"/>
    </location>
</feature>
<comment type="subcellular location">
    <subcellularLocation>
        <location evidence="1">Peroxisome membrane</location>
        <topology evidence="1">Single-pass membrane protein</topology>
    </subcellularLocation>
</comment>
<dbReference type="SMART" id="SM00326">
    <property type="entry name" value="SH3"/>
    <property type="match status" value="1"/>
</dbReference>
<keyword evidence="9 16" id="KW-0472">Membrane</keyword>
<feature type="region of interest" description="Disordered" evidence="15">
    <location>
        <begin position="1"/>
        <end position="55"/>
    </location>
</feature>
<comment type="similarity">
    <text evidence="2">Belongs to the peroxin-13 family.</text>
</comment>
<dbReference type="GO" id="GO:0005778">
    <property type="term" value="C:peroxisomal membrane"/>
    <property type="evidence" value="ECO:0007669"/>
    <property type="project" value="UniProtKB-SubCell"/>
</dbReference>
<keyword evidence="19" id="KW-1185">Reference proteome</keyword>
<keyword evidence="6" id="KW-0653">Protein transport</keyword>
<keyword evidence="8" id="KW-0811">Translocation</keyword>
<dbReference type="Pfam" id="PF00018">
    <property type="entry name" value="SH3_1"/>
    <property type="match status" value="1"/>
</dbReference>
<evidence type="ECO:0000256" key="4">
    <source>
        <dbReference type="ARBA" id="ARBA00022448"/>
    </source>
</evidence>
<evidence type="ECO:0000256" key="16">
    <source>
        <dbReference type="SAM" id="Phobius"/>
    </source>
</evidence>
<evidence type="ECO:0000256" key="3">
    <source>
        <dbReference type="ARBA" id="ARBA00022443"/>
    </source>
</evidence>
<feature type="domain" description="SH3" evidence="17">
    <location>
        <begin position="320"/>
        <end position="386"/>
    </location>
</feature>
<keyword evidence="3 14" id="KW-0728">SH3 domain</keyword>
<dbReference type="PROSITE" id="PS50002">
    <property type="entry name" value="SH3"/>
    <property type="match status" value="1"/>
</dbReference>
<dbReference type="FunFam" id="2.30.30.40:FF:000128">
    <property type="entry name" value="Peroxisomal membrane protein (Pex13)"/>
    <property type="match status" value="1"/>
</dbReference>
<feature type="region of interest" description="Disordered" evidence="15">
    <location>
        <begin position="397"/>
        <end position="424"/>
    </location>
</feature>
<evidence type="ECO:0000256" key="6">
    <source>
        <dbReference type="ARBA" id="ARBA00022927"/>
    </source>
</evidence>
<keyword evidence="5 16" id="KW-0812">Transmembrane</keyword>
<dbReference type="InterPro" id="IPR035463">
    <property type="entry name" value="Pex13"/>
</dbReference>
<comment type="subunit">
    <text evidence="13">Interacts (via SH3 domain) with PEX14 (via SH3-binding motif); forming the PEX13-PEX14 docking complex.</text>
</comment>
<feature type="compositionally biased region" description="Low complexity" evidence="15">
    <location>
        <begin position="13"/>
        <end position="31"/>
    </location>
</feature>
<dbReference type="InterPro" id="IPR001452">
    <property type="entry name" value="SH3_domain"/>
</dbReference>
<proteinExistence type="inferred from homology"/>
<name>A0AAD5P8W3_9FUNG</name>
<evidence type="ECO:0000256" key="7">
    <source>
        <dbReference type="ARBA" id="ARBA00022989"/>
    </source>
</evidence>
<evidence type="ECO:0000256" key="13">
    <source>
        <dbReference type="ARBA" id="ARBA00065871"/>
    </source>
</evidence>
<sequence length="424" mass="44982">MPTSPPKPWETGSNTTSAITSPSAAAAVTSTMDSSDAPAVPARSTATATNALGRPGTMGGYGTTSGYGTTGYGTSGYGSSMYGSSYGGIGSSYGGYGGYGGMNRFGSSYGGYGGYGSSMYGGYGSSMYGGYGGMNRYGAGGGMYGNQMGPNGEMPLTQRMEAGTRPAFEVIEQIVGAFGGFAQMLDSTFMATHSSFMAMVGMAEQLGFLRSYLGQVFSVFAIYRLMKKYINKALGRVEPGRPGEMNFMEFQQFEGKAAAKAQTPKISKKPILIFLFMVVGLPYLMHKLIQLITHKQQLEQQKNPQINDPMMAGLGKIDPAKLEFGRATYDFTAESQMELSLKKGDIVAILSKTDPVTNQQSQWWRGRLRDGRMGMFPANYVEIVQKAGAAQAAIDESAQDQALLKPQPEPIASSSPSSSSSTTP</sequence>
<evidence type="ECO:0000259" key="17">
    <source>
        <dbReference type="PROSITE" id="PS50002"/>
    </source>
</evidence>
<keyword evidence="4" id="KW-0813">Transport</keyword>
<dbReference type="Gene3D" id="2.30.30.40">
    <property type="entry name" value="SH3 Domains"/>
    <property type="match status" value="1"/>
</dbReference>
<gene>
    <name evidence="18" type="ORF">BDA99DRAFT_221825</name>
</gene>
<evidence type="ECO:0000256" key="9">
    <source>
        <dbReference type="ARBA" id="ARBA00023136"/>
    </source>
</evidence>
<dbReference type="AlphaFoldDB" id="A0AAD5P8W3"/>
<dbReference type="PRINTS" id="PR00452">
    <property type="entry name" value="SH3DOMAIN"/>
</dbReference>
<evidence type="ECO:0000256" key="8">
    <source>
        <dbReference type="ARBA" id="ARBA00023010"/>
    </source>
</evidence>
<feature type="compositionally biased region" description="Low complexity" evidence="15">
    <location>
        <begin position="413"/>
        <end position="424"/>
    </location>
</feature>
<feature type="transmembrane region" description="Helical" evidence="16">
    <location>
        <begin position="207"/>
        <end position="226"/>
    </location>
</feature>
<dbReference type="InterPro" id="IPR007223">
    <property type="entry name" value="Peroxin-13_N"/>
</dbReference>
<evidence type="ECO:0000256" key="15">
    <source>
        <dbReference type="SAM" id="MobiDB-lite"/>
    </source>
</evidence>
<dbReference type="PANTHER" id="PTHR19332:SF1">
    <property type="entry name" value="PEROXISOMAL MEMBRANE PROTEIN PEX13"/>
    <property type="match status" value="1"/>
</dbReference>
<evidence type="ECO:0000256" key="12">
    <source>
        <dbReference type="ARBA" id="ARBA00034535"/>
    </source>
</evidence>
<comment type="caution">
    <text evidence="18">The sequence shown here is derived from an EMBL/GenBank/DDBJ whole genome shotgun (WGS) entry which is preliminary data.</text>
</comment>
<keyword evidence="10" id="KW-0576">Peroxisome</keyword>
<reference evidence="18" key="1">
    <citation type="journal article" date="2022" name="IScience">
        <title>Evolution of zygomycete secretomes and the origins of terrestrial fungal ecologies.</title>
        <authorList>
            <person name="Chang Y."/>
            <person name="Wang Y."/>
            <person name="Mondo S."/>
            <person name="Ahrendt S."/>
            <person name="Andreopoulos W."/>
            <person name="Barry K."/>
            <person name="Beard J."/>
            <person name="Benny G.L."/>
            <person name="Blankenship S."/>
            <person name="Bonito G."/>
            <person name="Cuomo C."/>
            <person name="Desiro A."/>
            <person name="Gervers K.A."/>
            <person name="Hundley H."/>
            <person name="Kuo A."/>
            <person name="LaButti K."/>
            <person name="Lang B.F."/>
            <person name="Lipzen A."/>
            <person name="O'Donnell K."/>
            <person name="Pangilinan J."/>
            <person name="Reynolds N."/>
            <person name="Sandor L."/>
            <person name="Smith M.E."/>
            <person name="Tsang A."/>
            <person name="Grigoriev I.V."/>
            <person name="Stajich J.E."/>
            <person name="Spatafora J.W."/>
        </authorList>
    </citation>
    <scope>NUCLEOTIDE SEQUENCE</scope>
    <source>
        <strain evidence="18">RSA 2281</strain>
    </source>
</reference>
<evidence type="ECO:0000256" key="1">
    <source>
        <dbReference type="ARBA" id="ARBA00004549"/>
    </source>
</evidence>
<dbReference type="Proteomes" id="UP001209540">
    <property type="component" value="Unassembled WGS sequence"/>
</dbReference>
<evidence type="ECO:0000256" key="2">
    <source>
        <dbReference type="ARBA" id="ARBA00006033"/>
    </source>
</evidence>